<feature type="transmembrane region" description="Helical" evidence="1">
    <location>
        <begin position="395"/>
        <end position="423"/>
    </location>
</feature>
<keyword evidence="3" id="KW-1185">Reference proteome</keyword>
<dbReference type="AlphaFoldDB" id="A0A4P7GLV3"/>
<feature type="transmembrane region" description="Helical" evidence="1">
    <location>
        <begin position="513"/>
        <end position="532"/>
    </location>
</feature>
<feature type="transmembrane region" description="Helical" evidence="1">
    <location>
        <begin position="123"/>
        <end position="151"/>
    </location>
</feature>
<feature type="transmembrane region" description="Helical" evidence="1">
    <location>
        <begin position="302"/>
        <end position="321"/>
    </location>
</feature>
<dbReference type="KEGG" id="noy:EXE57_11655"/>
<keyword evidence="1" id="KW-0472">Membrane</keyword>
<accession>A0A4P7GLV3</accession>
<feature type="transmembrane region" description="Helical" evidence="1">
    <location>
        <begin position="471"/>
        <end position="493"/>
    </location>
</feature>
<feature type="transmembrane region" description="Helical" evidence="1">
    <location>
        <begin position="435"/>
        <end position="459"/>
    </location>
</feature>
<name>A0A4P7GLV3_9ACTN</name>
<keyword evidence="1" id="KW-0812">Transmembrane</keyword>
<feature type="transmembrane region" description="Helical" evidence="1">
    <location>
        <begin position="245"/>
        <end position="266"/>
    </location>
</feature>
<proteinExistence type="predicted"/>
<feature type="transmembrane region" description="Helical" evidence="1">
    <location>
        <begin position="157"/>
        <end position="178"/>
    </location>
</feature>
<dbReference type="OrthoDB" id="2014935at2"/>
<evidence type="ECO:0000256" key="1">
    <source>
        <dbReference type="SAM" id="Phobius"/>
    </source>
</evidence>
<keyword evidence="1" id="KW-1133">Transmembrane helix</keyword>
<dbReference type="Proteomes" id="UP000294894">
    <property type="component" value="Chromosome"/>
</dbReference>
<evidence type="ECO:0000313" key="3">
    <source>
        <dbReference type="Proteomes" id="UP000294894"/>
    </source>
</evidence>
<feature type="transmembrane region" description="Helical" evidence="1">
    <location>
        <begin position="20"/>
        <end position="40"/>
    </location>
</feature>
<reference evidence="2 3" key="1">
    <citation type="submission" date="2019-03" db="EMBL/GenBank/DDBJ databases">
        <title>Three New Species of Nocardioides, Nocardioides euryhalodurans sp. nov., Nocardioides seonyuensis sp. nov. and Nocardioides eburneoflavus sp. nov., Iolated from Soil.</title>
        <authorList>
            <person name="Roh S.G."/>
            <person name="Lee C."/>
            <person name="Kim M.-K."/>
            <person name="Kim S.B."/>
        </authorList>
    </citation>
    <scope>NUCLEOTIDE SEQUENCE [LARGE SCALE GENOMIC DNA]</scope>
    <source>
        <strain evidence="2 3">MMS17-SY117</strain>
    </source>
</reference>
<feature type="transmembrane region" description="Helical" evidence="1">
    <location>
        <begin position="84"/>
        <end position="102"/>
    </location>
</feature>
<sequence length="541" mass="55435">MSGYAGTLRLFRLALRRDRITLPAWILGMAAFLAATTAMFEDSYTQHPELLVPDTQVVVENPGMRVLGLVTGPTVGGYTLHRDALTLAVLAALMSVFAVVRHTRQAEELGRAETLGAGVVGRYAPLGAAVCVALAANVVLAGALGLGMIVAGQPATGSMAAGASIALVGVAFTGVAGVTSQLASTTRGATGLAGAVLGISFLLAALGNMLGTVDSAALRVTSAWPAWLSPIGWGQQMRPFADNQWWPAGLALVTVGVSCWAAVVLVGRRDVGRGIWPERRGPARARPSLLTPAGLVWRLQRAALLGWAVGLVGFGLVFGALSEQIGGLEGAATEWYATFGGEADLLGAYWASMMQLAGMAVAVYVVTLLLRLHHDEAQGTLEPVLGTAVSRIRWLAAYAVNAVVGATLLILLFAVAMAIVGGLVLGDSASLLGELVGAALVQLPAVGALGAAALALVMLVPRWSVGLSWTLVVSAVLVGPMFGPSLGLPTWLLDLSPFTHVPNAPAASISPQPVLGLLTACALLAGAAAMAMQRRNLALPA</sequence>
<gene>
    <name evidence="2" type="ORF">EXE57_11655</name>
</gene>
<feature type="transmembrane region" description="Helical" evidence="1">
    <location>
        <begin position="348"/>
        <end position="370"/>
    </location>
</feature>
<protein>
    <submittedName>
        <fullName evidence="2">ABC antibiotics transporter</fullName>
    </submittedName>
</protein>
<organism evidence="2 3">
    <name type="scientific">Nocardioides euryhalodurans</name>
    <dbReference type="NCBI Taxonomy" id="2518370"/>
    <lineage>
        <taxon>Bacteria</taxon>
        <taxon>Bacillati</taxon>
        <taxon>Actinomycetota</taxon>
        <taxon>Actinomycetes</taxon>
        <taxon>Propionibacteriales</taxon>
        <taxon>Nocardioidaceae</taxon>
        <taxon>Nocardioides</taxon>
    </lineage>
</organism>
<evidence type="ECO:0000313" key="2">
    <source>
        <dbReference type="EMBL" id="QBR92859.1"/>
    </source>
</evidence>
<feature type="transmembrane region" description="Helical" evidence="1">
    <location>
        <begin position="190"/>
        <end position="210"/>
    </location>
</feature>
<dbReference type="EMBL" id="CP038267">
    <property type="protein sequence ID" value="QBR92859.1"/>
    <property type="molecule type" value="Genomic_DNA"/>
</dbReference>
<dbReference type="RefSeq" id="WP_135077695.1">
    <property type="nucleotide sequence ID" value="NZ_CP038267.1"/>
</dbReference>